<dbReference type="EMBL" id="HBUF01140580">
    <property type="protein sequence ID" value="CAG6646199.1"/>
    <property type="molecule type" value="Transcribed_RNA"/>
</dbReference>
<dbReference type="InterPro" id="IPR019819">
    <property type="entry name" value="Carboxylesterase_B_CS"/>
</dbReference>
<keyword evidence="5" id="KW-0472">Membrane</keyword>
<feature type="transmembrane region" description="Helical" evidence="5">
    <location>
        <begin position="676"/>
        <end position="700"/>
    </location>
</feature>
<dbReference type="AlphaFoldDB" id="A0A8D8RBW4"/>
<dbReference type="Gene3D" id="3.40.50.1820">
    <property type="entry name" value="alpha/beta hydrolase"/>
    <property type="match status" value="1"/>
</dbReference>
<dbReference type="EMBL" id="HBUF01411912">
    <property type="protein sequence ID" value="CAG6739204.1"/>
    <property type="molecule type" value="Transcribed_RNA"/>
</dbReference>
<keyword evidence="5" id="KW-0812">Transmembrane</keyword>
<dbReference type="Pfam" id="PF00135">
    <property type="entry name" value="COesterase"/>
    <property type="match status" value="1"/>
</dbReference>
<evidence type="ECO:0000313" key="7">
    <source>
        <dbReference type="EMBL" id="CAG6646199.1"/>
    </source>
</evidence>
<dbReference type="EMBL" id="HBUF01598682">
    <property type="protein sequence ID" value="CAG6775515.1"/>
    <property type="molecule type" value="Transcribed_RNA"/>
</dbReference>
<dbReference type="EMBL" id="HBUF01411913">
    <property type="protein sequence ID" value="CAG6739205.1"/>
    <property type="molecule type" value="Transcribed_RNA"/>
</dbReference>
<organism evidence="7">
    <name type="scientific">Cacopsylla melanoneura</name>
    <dbReference type="NCBI Taxonomy" id="428564"/>
    <lineage>
        <taxon>Eukaryota</taxon>
        <taxon>Metazoa</taxon>
        <taxon>Ecdysozoa</taxon>
        <taxon>Arthropoda</taxon>
        <taxon>Hexapoda</taxon>
        <taxon>Insecta</taxon>
        <taxon>Pterygota</taxon>
        <taxon>Neoptera</taxon>
        <taxon>Paraneoptera</taxon>
        <taxon>Hemiptera</taxon>
        <taxon>Sternorrhyncha</taxon>
        <taxon>Psylloidea</taxon>
        <taxon>Psyllidae</taxon>
        <taxon>Psyllinae</taxon>
        <taxon>Cacopsylla</taxon>
    </lineage>
</organism>
<evidence type="ECO:0000259" key="6">
    <source>
        <dbReference type="Pfam" id="PF00135"/>
    </source>
</evidence>
<keyword evidence="2" id="KW-0732">Signal</keyword>
<dbReference type="InterPro" id="IPR002018">
    <property type="entry name" value="CarbesteraseB"/>
</dbReference>
<dbReference type="EMBL" id="HBUF01598681">
    <property type="protein sequence ID" value="CAG6775514.1"/>
    <property type="molecule type" value="Transcribed_RNA"/>
</dbReference>
<comment type="similarity">
    <text evidence="1">Belongs to the type-B carboxylesterase/lipase family.</text>
</comment>
<evidence type="ECO:0000256" key="4">
    <source>
        <dbReference type="SAM" id="MobiDB-lite"/>
    </source>
</evidence>
<sequence length="761" mass="85178">MVTLLVNQYQLLIYIILYLGRPACPRVVRTKYGDVSGIIINADNRYLDAVEVFRGIPYAMAPIGSLRFMPPMSPEQWKDVKLTHKFAPVCPQDFSAGATGGDGGEGASVPPRLEMLKGYLKNQSEDCLYLNIYTPIRKDESKMAEKDPVLVFIHGESFSWNSGSVYDGTVLSSFGSMVVVTVNYRLGILGFLNPSKDFRARIPANFGLLDQIAALHWIKENIAEFGGDPNNISLMGHGTGAACINFLMTSSAVPDGLFQRSILLSGSSLSSWALVRDSHQYTERVATQLNCSQDSTELLLKCLREASLEALLKVEVEVPQFTTGFGPSIDGVVIDPEIQDDTSRVEYVPGKLSNSDNFLRSFLDDGYYTTLLSHSKVIENLIIKLARFDILGGVVKSEAFFSFTSEDIQYGLENKRRYDVLKKYVKNTFRYHQSEVLSTLINEYTDWERPVQHPINIRDETLDALSDAMYTAPLWTLADLQSTGRSSCYLYVFDYQTKYGAYPQRQGCVQGEELPYMFGAPLVGGMGYFPKNYTKPEIQLSEMIMTYLSNFVRTGNPNEGGTSGGRKSSTGMKNIDWPPYESVYKKYFNFDLKSKAKNHYRAHKLSFWMNLIPQLHREGSEHVPISHHMFDGTNQILETSWKKFKHKAPPPSEQDTPIVMMSPSSERTNSSSNKPLIVTISVGCVFLVLNITVCTVFFCIRHKHRDRTPDPAKQTKSEILHMSELSSPGTCCTFIPPVPPSQDTKDGSGPDICTNEIGNSL</sequence>
<feature type="compositionally biased region" description="Low complexity" evidence="4">
    <location>
        <begin position="662"/>
        <end position="671"/>
    </location>
</feature>
<dbReference type="SUPFAM" id="SSF53474">
    <property type="entry name" value="alpha/beta-Hydrolases"/>
    <property type="match status" value="1"/>
</dbReference>
<evidence type="ECO:0000256" key="5">
    <source>
        <dbReference type="SAM" id="Phobius"/>
    </source>
</evidence>
<evidence type="ECO:0000256" key="1">
    <source>
        <dbReference type="ARBA" id="ARBA00005964"/>
    </source>
</evidence>
<protein>
    <submittedName>
        <fullName evidence="7">Neuroligin-1</fullName>
    </submittedName>
</protein>
<reference evidence="7" key="1">
    <citation type="submission" date="2021-05" db="EMBL/GenBank/DDBJ databases">
        <authorList>
            <person name="Alioto T."/>
            <person name="Alioto T."/>
            <person name="Gomez Garrido J."/>
        </authorList>
    </citation>
    <scope>NUCLEOTIDE SEQUENCE</scope>
</reference>
<evidence type="ECO:0000256" key="2">
    <source>
        <dbReference type="ARBA" id="ARBA00022729"/>
    </source>
</evidence>
<dbReference type="PANTHER" id="PTHR43903">
    <property type="entry name" value="NEUROLIGIN"/>
    <property type="match status" value="1"/>
</dbReference>
<proteinExistence type="inferred from homology"/>
<feature type="region of interest" description="Disordered" evidence="4">
    <location>
        <begin position="645"/>
        <end position="671"/>
    </location>
</feature>
<feature type="domain" description="Carboxylesterase type B" evidence="6">
    <location>
        <begin position="26"/>
        <end position="608"/>
    </location>
</feature>
<accession>A0A8D8RBW4</accession>
<dbReference type="PROSITE" id="PS00941">
    <property type="entry name" value="CARBOXYLESTERASE_B_2"/>
    <property type="match status" value="1"/>
</dbReference>
<keyword evidence="5" id="KW-1133">Transmembrane helix</keyword>
<keyword evidence="3" id="KW-0325">Glycoprotein</keyword>
<name>A0A8D8RBW4_9HEMI</name>
<dbReference type="InterPro" id="IPR051093">
    <property type="entry name" value="Neuroligin/BSAL"/>
</dbReference>
<evidence type="ECO:0000256" key="3">
    <source>
        <dbReference type="ARBA" id="ARBA00023180"/>
    </source>
</evidence>
<dbReference type="InterPro" id="IPR029058">
    <property type="entry name" value="AB_hydrolase_fold"/>
</dbReference>